<evidence type="ECO:0000313" key="8">
    <source>
        <dbReference type="Proteomes" id="UP000245283"/>
    </source>
</evidence>
<feature type="compositionally biased region" description="Low complexity" evidence="4">
    <location>
        <begin position="128"/>
        <end position="141"/>
    </location>
</feature>
<proteinExistence type="inferred from homology"/>
<evidence type="ECO:0000256" key="5">
    <source>
        <dbReference type="SAM" id="Phobius"/>
    </source>
</evidence>
<feature type="compositionally biased region" description="Polar residues" evidence="4">
    <location>
        <begin position="20"/>
        <end position="32"/>
    </location>
</feature>
<dbReference type="SUPFAM" id="SSF50494">
    <property type="entry name" value="Trypsin-like serine proteases"/>
    <property type="match status" value="1"/>
</dbReference>
<dbReference type="Gene3D" id="2.40.10.10">
    <property type="entry name" value="Trypsin-like serine proteases"/>
    <property type="match status" value="2"/>
</dbReference>
<feature type="domain" description="PDZ" evidence="6">
    <location>
        <begin position="368"/>
        <end position="448"/>
    </location>
</feature>
<dbReference type="SUPFAM" id="SSF50156">
    <property type="entry name" value="PDZ domain-like"/>
    <property type="match status" value="1"/>
</dbReference>
<protein>
    <recommendedName>
        <fullName evidence="6">PDZ domain-containing protein</fullName>
    </recommendedName>
</protein>
<feature type="region of interest" description="Disordered" evidence="4">
    <location>
        <begin position="1"/>
        <end position="70"/>
    </location>
</feature>
<keyword evidence="3" id="KW-0378">Hydrolase</keyword>
<dbReference type="PANTHER" id="PTHR43343">
    <property type="entry name" value="PEPTIDASE S12"/>
    <property type="match status" value="1"/>
</dbReference>
<name>A0A2V1K8X4_9ACTO</name>
<dbReference type="EMBL" id="QETB01000001">
    <property type="protein sequence ID" value="PWF27222.1"/>
    <property type="molecule type" value="Genomic_DNA"/>
</dbReference>
<feature type="region of interest" description="Disordered" evidence="4">
    <location>
        <begin position="117"/>
        <end position="163"/>
    </location>
</feature>
<dbReference type="Proteomes" id="UP000245283">
    <property type="component" value="Unassembled WGS sequence"/>
</dbReference>
<keyword evidence="2" id="KW-0645">Protease</keyword>
<comment type="similarity">
    <text evidence="1">Belongs to the peptidase S1C family.</text>
</comment>
<dbReference type="InterPro" id="IPR001478">
    <property type="entry name" value="PDZ"/>
</dbReference>
<evidence type="ECO:0000256" key="1">
    <source>
        <dbReference type="ARBA" id="ARBA00010541"/>
    </source>
</evidence>
<dbReference type="PANTHER" id="PTHR43343:SF3">
    <property type="entry name" value="PROTEASE DO-LIKE 8, CHLOROPLASTIC"/>
    <property type="match status" value="1"/>
</dbReference>
<comment type="caution">
    <text evidence="7">The sequence shown here is derived from an EMBL/GenBank/DDBJ whole genome shotgun (WGS) entry which is preliminary data.</text>
</comment>
<dbReference type="Pfam" id="PF13180">
    <property type="entry name" value="PDZ_2"/>
    <property type="match status" value="1"/>
</dbReference>
<keyword evidence="8" id="KW-1185">Reference proteome</keyword>
<feature type="transmembrane region" description="Helical" evidence="5">
    <location>
        <begin position="92"/>
        <end position="112"/>
    </location>
</feature>
<dbReference type="OrthoDB" id="9758917at2"/>
<dbReference type="PROSITE" id="PS50106">
    <property type="entry name" value="PDZ"/>
    <property type="match status" value="1"/>
</dbReference>
<dbReference type="InterPro" id="IPR043504">
    <property type="entry name" value="Peptidase_S1_PA_chymotrypsin"/>
</dbReference>
<feature type="compositionally biased region" description="Polar residues" evidence="4">
    <location>
        <begin position="142"/>
        <end position="156"/>
    </location>
</feature>
<dbReference type="AlphaFoldDB" id="A0A2V1K8X4"/>
<dbReference type="InterPro" id="IPR051201">
    <property type="entry name" value="Chloro_Bact_Ser_Proteases"/>
</dbReference>
<evidence type="ECO:0000256" key="3">
    <source>
        <dbReference type="ARBA" id="ARBA00022801"/>
    </source>
</evidence>
<keyword evidence="5" id="KW-1133">Transmembrane helix</keyword>
<dbReference type="InterPro" id="IPR009003">
    <property type="entry name" value="Peptidase_S1_PA"/>
</dbReference>
<evidence type="ECO:0000259" key="6">
    <source>
        <dbReference type="PROSITE" id="PS50106"/>
    </source>
</evidence>
<reference evidence="8" key="1">
    <citation type="submission" date="2018-05" db="EMBL/GenBank/DDBJ databases">
        <authorList>
            <person name="Li Y."/>
        </authorList>
    </citation>
    <scope>NUCLEOTIDE SEQUENCE [LARGE SCALE GENOMIC DNA]</scope>
    <source>
        <strain evidence="8">sk1b4</strain>
    </source>
</reference>
<evidence type="ECO:0000313" key="7">
    <source>
        <dbReference type="EMBL" id="PWF27222.1"/>
    </source>
</evidence>
<evidence type="ECO:0000256" key="2">
    <source>
        <dbReference type="ARBA" id="ARBA00022670"/>
    </source>
</evidence>
<sequence length="464" mass="46948">MNTDNTDPREGFGAAPENPDASNSYAGQFQHSAPQPMPTTAQPPYGGVGNDGSYGGGSYGGGAYGGGGMYGPPVPPYFAPEPPKPKRRWSTALLVLTAAFSLVLGGAIGTQLDKVMQESPTADSTNSQLEQQQQEQQEQQQNPFQSPQANDPNGESGTELDAGEKVDSAPGVVLINTLLFNGAGAGTGMILDSDGLILTNYHVVTGSETVSVTVSDTGEEYEAEVLGHDAVRDVAVLQITDGSGFDTVQTDTADLSEGDAVSAIGNGSGQGYLTELQGSVTGLDQTITAMDEMSASSDGEVLTGLISTDADVVPGYSGGPLVNESGAVVGMTTAASQGTTSEQVSGYAVPISTALDIADQISSGNITSDTIVMGKSAALGVTVAGGNTPGAQIVEVLEGSAAADAGLTEGDTITALDGNSVNNASVLSSLVKEYEIGDTVTLDVTTQDGSQKQVDVKLGESTVN</sequence>
<feature type="compositionally biased region" description="Gly residues" evidence="4">
    <location>
        <begin position="46"/>
        <end position="70"/>
    </location>
</feature>
<keyword evidence="5" id="KW-0472">Membrane</keyword>
<keyword evidence="5" id="KW-0812">Transmembrane</keyword>
<dbReference type="InterPro" id="IPR036034">
    <property type="entry name" value="PDZ_sf"/>
</dbReference>
<evidence type="ECO:0000256" key="4">
    <source>
        <dbReference type="SAM" id="MobiDB-lite"/>
    </source>
</evidence>
<feature type="compositionally biased region" description="Basic and acidic residues" evidence="4">
    <location>
        <begin position="1"/>
        <end position="10"/>
    </location>
</feature>
<organism evidence="7 8">
    <name type="scientific">Ancrocorticia populi</name>
    <dbReference type="NCBI Taxonomy" id="2175228"/>
    <lineage>
        <taxon>Bacteria</taxon>
        <taxon>Bacillati</taxon>
        <taxon>Actinomycetota</taxon>
        <taxon>Actinomycetes</taxon>
        <taxon>Actinomycetales</taxon>
        <taxon>Actinomycetaceae</taxon>
        <taxon>Ancrocorticia</taxon>
    </lineage>
</organism>
<dbReference type="GO" id="GO:0006508">
    <property type="term" value="P:proteolysis"/>
    <property type="evidence" value="ECO:0007669"/>
    <property type="project" value="UniProtKB-KW"/>
</dbReference>
<dbReference type="Pfam" id="PF13365">
    <property type="entry name" value="Trypsin_2"/>
    <property type="match status" value="1"/>
</dbReference>
<dbReference type="SMART" id="SM00228">
    <property type="entry name" value="PDZ"/>
    <property type="match status" value="1"/>
</dbReference>
<feature type="compositionally biased region" description="Polar residues" evidence="4">
    <location>
        <begin position="118"/>
        <end position="127"/>
    </location>
</feature>
<dbReference type="RefSeq" id="WP_109092721.1">
    <property type="nucleotide sequence ID" value="NZ_QETB01000001.1"/>
</dbReference>
<dbReference type="PRINTS" id="PR00834">
    <property type="entry name" value="PROTEASES2C"/>
</dbReference>
<dbReference type="GO" id="GO:0004252">
    <property type="term" value="F:serine-type endopeptidase activity"/>
    <property type="evidence" value="ECO:0007669"/>
    <property type="project" value="InterPro"/>
</dbReference>
<dbReference type="InterPro" id="IPR001940">
    <property type="entry name" value="Peptidase_S1C"/>
</dbReference>
<dbReference type="Gene3D" id="2.30.42.10">
    <property type="match status" value="1"/>
</dbReference>
<accession>A0A2V1K8X4</accession>
<gene>
    <name evidence="7" type="ORF">DD236_02145</name>
</gene>